<feature type="compositionally biased region" description="Polar residues" evidence="1">
    <location>
        <begin position="225"/>
        <end position="234"/>
    </location>
</feature>
<dbReference type="SUPFAM" id="SSF53098">
    <property type="entry name" value="Ribonuclease H-like"/>
    <property type="match status" value="1"/>
</dbReference>
<keyword evidence="3" id="KW-0548">Nucleotidyltransferase</keyword>
<dbReference type="AlphaFoldDB" id="A0A9K3HSR5"/>
<name>A0A9K3HSR5_HELAN</name>
<keyword evidence="3" id="KW-0695">RNA-directed DNA polymerase</keyword>
<dbReference type="PANTHER" id="PTHR37610">
    <property type="entry name" value="CCHC-TYPE DOMAIN-CONTAINING PROTEIN"/>
    <property type="match status" value="1"/>
</dbReference>
<evidence type="ECO:0000259" key="2">
    <source>
        <dbReference type="Pfam" id="PF22936"/>
    </source>
</evidence>
<dbReference type="EMBL" id="MNCJ02000326">
    <property type="protein sequence ID" value="KAF5784023.1"/>
    <property type="molecule type" value="Genomic_DNA"/>
</dbReference>
<dbReference type="InterPro" id="IPR012337">
    <property type="entry name" value="RNaseH-like_sf"/>
</dbReference>
<evidence type="ECO:0000256" key="1">
    <source>
        <dbReference type="SAM" id="MobiDB-lite"/>
    </source>
</evidence>
<dbReference type="Pfam" id="PF22936">
    <property type="entry name" value="Pol_BBD"/>
    <property type="match status" value="1"/>
</dbReference>
<dbReference type="InterPro" id="IPR054722">
    <property type="entry name" value="PolX-like_BBD"/>
</dbReference>
<comment type="caution">
    <text evidence="3">The sequence shown here is derived from an EMBL/GenBank/DDBJ whole genome shotgun (WGS) entry which is preliminary data.</text>
</comment>
<accession>A0A9K3HSR5</accession>
<protein>
    <submittedName>
        <fullName evidence="3">RNA-directed DNA polymerase</fullName>
        <ecNumber evidence="3">2.7.7.49</ecNumber>
    </submittedName>
</protein>
<reference evidence="3" key="2">
    <citation type="submission" date="2020-06" db="EMBL/GenBank/DDBJ databases">
        <title>Helianthus annuus Genome sequencing and assembly Release 2.</title>
        <authorList>
            <person name="Gouzy J."/>
            <person name="Langlade N."/>
            <person name="Munos S."/>
        </authorList>
    </citation>
    <scope>NUCLEOTIDE SEQUENCE</scope>
    <source>
        <tissue evidence="3">Leaves</tissue>
    </source>
</reference>
<reference evidence="3" key="1">
    <citation type="journal article" date="2017" name="Nature">
        <title>The sunflower genome provides insights into oil metabolism, flowering and Asterid evolution.</title>
        <authorList>
            <person name="Badouin H."/>
            <person name="Gouzy J."/>
            <person name="Grassa C.J."/>
            <person name="Murat F."/>
            <person name="Staton S.E."/>
            <person name="Cottret L."/>
            <person name="Lelandais-Briere C."/>
            <person name="Owens G.L."/>
            <person name="Carrere S."/>
            <person name="Mayjonade B."/>
            <person name="Legrand L."/>
            <person name="Gill N."/>
            <person name="Kane N.C."/>
            <person name="Bowers J.E."/>
            <person name="Hubner S."/>
            <person name="Bellec A."/>
            <person name="Berard A."/>
            <person name="Berges H."/>
            <person name="Blanchet N."/>
            <person name="Boniface M.C."/>
            <person name="Brunel D."/>
            <person name="Catrice O."/>
            <person name="Chaidir N."/>
            <person name="Claudel C."/>
            <person name="Donnadieu C."/>
            <person name="Faraut T."/>
            <person name="Fievet G."/>
            <person name="Helmstetter N."/>
            <person name="King M."/>
            <person name="Knapp S.J."/>
            <person name="Lai Z."/>
            <person name="Le Paslier M.C."/>
            <person name="Lippi Y."/>
            <person name="Lorenzon L."/>
            <person name="Mandel J.R."/>
            <person name="Marage G."/>
            <person name="Marchand G."/>
            <person name="Marquand E."/>
            <person name="Bret-Mestries E."/>
            <person name="Morien E."/>
            <person name="Nambeesan S."/>
            <person name="Nguyen T."/>
            <person name="Pegot-Espagnet P."/>
            <person name="Pouilly N."/>
            <person name="Raftis F."/>
            <person name="Sallet E."/>
            <person name="Schiex T."/>
            <person name="Thomas J."/>
            <person name="Vandecasteele C."/>
            <person name="Vares D."/>
            <person name="Vear F."/>
            <person name="Vautrin S."/>
            <person name="Crespi M."/>
            <person name="Mangin B."/>
            <person name="Burke J.M."/>
            <person name="Salse J."/>
            <person name="Munos S."/>
            <person name="Vincourt P."/>
            <person name="Rieseberg L.H."/>
            <person name="Langlade N.B."/>
        </authorList>
    </citation>
    <scope>NUCLEOTIDE SEQUENCE</scope>
    <source>
        <tissue evidence="3">Leaves</tissue>
    </source>
</reference>
<dbReference type="GO" id="GO:0003964">
    <property type="term" value="F:RNA-directed DNA polymerase activity"/>
    <property type="evidence" value="ECO:0007669"/>
    <property type="project" value="UniProtKB-KW"/>
</dbReference>
<evidence type="ECO:0000313" key="3">
    <source>
        <dbReference type="EMBL" id="KAF5784023.1"/>
    </source>
</evidence>
<sequence>MHVNEALNDNNYLDWIQEMENFLFAKNKIGFVDGTLKKPEEKDTNHMSWLRCDAMIKGWLTTAMEKEIRVSVKYANSAREIWTDLQERFGKESAPRAYELKQLLVTTKQEGSSVSAYYTRLRTLWDEIGSVFSVPKCSCTGCTCGISKRMVESKDKERLYEFLLGLDSEFLTIRTQILAMKPVPVLSEAYHLVAEDEQQRAVSTGKRTNTDSAAFQASMKRDGSVATQNRSGPKTNKKPNNDKLEHCDFCGKDGHNRDGCFKRIGYPEWWPGKTKLDKGRAKAACVEASDNKDESSPIPGLNGEQYKQFINMLTVKDSSSVEITQPLANMAGRLDDGSKWIVDSGCTEHITPILDSFHGNIETTRELPVTIPNGDSIPVKGKGSCTLSNGIKISDVLYIPEFTCNLLSVSRLTQDLHCTVTFFPDFFIMQDLSSRKLIGTGKCQQGLYRMRMVGRERMAMAVGNDVWHRHLGHASHSKLSFLDFVSFKTNGDVCDSCAKAKFTRLPFISSSIKTGECFELLHCDIWGKYLTPTLTGANYFITIVDDFSRSVWVYLLK</sequence>
<dbReference type="Gene3D" id="3.30.420.10">
    <property type="entry name" value="Ribonuclease H-like superfamily/Ribonuclease H"/>
    <property type="match status" value="1"/>
</dbReference>
<dbReference type="Gramene" id="mRNA:HanXRQr2_Chr11g0514761">
    <property type="protein sequence ID" value="CDS:HanXRQr2_Chr11g0514761.1"/>
    <property type="gene ID" value="HanXRQr2_Chr11g0514761"/>
</dbReference>
<proteinExistence type="predicted"/>
<feature type="region of interest" description="Disordered" evidence="1">
    <location>
        <begin position="200"/>
        <end position="242"/>
    </location>
</feature>
<feature type="domain" description="Retrovirus-related Pol polyprotein from transposon TNT 1-94-like beta-barrel" evidence="2">
    <location>
        <begin position="340"/>
        <end position="414"/>
    </location>
</feature>
<dbReference type="Proteomes" id="UP000215914">
    <property type="component" value="Unassembled WGS sequence"/>
</dbReference>
<dbReference type="PANTHER" id="PTHR37610:SF98">
    <property type="entry name" value="TRANSCRIPTION FACTOR INTERACTOR AND REGULATOR CCHC(ZN) FAMILY"/>
    <property type="match status" value="1"/>
</dbReference>
<organism evidence="3 4">
    <name type="scientific">Helianthus annuus</name>
    <name type="common">Common sunflower</name>
    <dbReference type="NCBI Taxonomy" id="4232"/>
    <lineage>
        <taxon>Eukaryota</taxon>
        <taxon>Viridiplantae</taxon>
        <taxon>Streptophyta</taxon>
        <taxon>Embryophyta</taxon>
        <taxon>Tracheophyta</taxon>
        <taxon>Spermatophyta</taxon>
        <taxon>Magnoliopsida</taxon>
        <taxon>eudicotyledons</taxon>
        <taxon>Gunneridae</taxon>
        <taxon>Pentapetalae</taxon>
        <taxon>asterids</taxon>
        <taxon>campanulids</taxon>
        <taxon>Asterales</taxon>
        <taxon>Asteraceae</taxon>
        <taxon>Asteroideae</taxon>
        <taxon>Heliantheae alliance</taxon>
        <taxon>Heliantheae</taxon>
        <taxon>Helianthus</taxon>
    </lineage>
</organism>
<dbReference type="Pfam" id="PF14223">
    <property type="entry name" value="Retrotran_gag_2"/>
    <property type="match status" value="1"/>
</dbReference>
<dbReference type="InterPro" id="IPR036397">
    <property type="entry name" value="RNaseH_sf"/>
</dbReference>
<keyword evidence="3" id="KW-0808">Transferase</keyword>
<dbReference type="EC" id="2.7.7.49" evidence="3"/>
<evidence type="ECO:0000313" key="4">
    <source>
        <dbReference type="Proteomes" id="UP000215914"/>
    </source>
</evidence>
<dbReference type="GO" id="GO:0003676">
    <property type="term" value="F:nucleic acid binding"/>
    <property type="evidence" value="ECO:0007669"/>
    <property type="project" value="InterPro"/>
</dbReference>
<keyword evidence="4" id="KW-1185">Reference proteome</keyword>
<gene>
    <name evidence="3" type="ORF">HanXRQr2_Chr11g0514761</name>
</gene>
<feature type="compositionally biased region" description="Polar residues" evidence="1">
    <location>
        <begin position="200"/>
        <end position="215"/>
    </location>
</feature>